<reference evidence="2" key="2">
    <citation type="submission" date="2020-09" db="EMBL/GenBank/DDBJ databases">
        <authorList>
            <person name="Sun Q."/>
            <person name="Zhou Y."/>
        </authorList>
    </citation>
    <scope>NUCLEOTIDE SEQUENCE</scope>
    <source>
        <strain evidence="2">CGMCC 1.15367</strain>
    </source>
</reference>
<dbReference type="InterPro" id="IPR041657">
    <property type="entry name" value="HTH_17"/>
</dbReference>
<reference evidence="2" key="1">
    <citation type="journal article" date="2014" name="Int. J. Syst. Evol. Microbiol.">
        <title>Complete genome sequence of Corynebacterium casei LMG S-19264T (=DSM 44701T), isolated from a smear-ripened cheese.</title>
        <authorList>
            <consortium name="US DOE Joint Genome Institute (JGI-PGF)"/>
            <person name="Walter F."/>
            <person name="Albersmeier A."/>
            <person name="Kalinowski J."/>
            <person name="Ruckert C."/>
        </authorList>
    </citation>
    <scope>NUCLEOTIDE SEQUENCE</scope>
    <source>
        <strain evidence="2">CGMCC 1.15367</strain>
    </source>
</reference>
<dbReference type="SUPFAM" id="SSF46955">
    <property type="entry name" value="Putative DNA-binding domain"/>
    <property type="match status" value="1"/>
</dbReference>
<dbReference type="Gene3D" id="1.10.10.10">
    <property type="entry name" value="Winged helix-like DNA-binding domain superfamily/Winged helix DNA-binding domain"/>
    <property type="match status" value="1"/>
</dbReference>
<dbReference type="InterPro" id="IPR036388">
    <property type="entry name" value="WH-like_DNA-bd_sf"/>
</dbReference>
<keyword evidence="3" id="KW-1185">Reference proteome</keyword>
<dbReference type="Proteomes" id="UP000644699">
    <property type="component" value="Unassembled WGS sequence"/>
</dbReference>
<dbReference type="RefSeq" id="WP_188911972.1">
    <property type="nucleotide sequence ID" value="NZ_BMIQ01000008.1"/>
</dbReference>
<name>A0A916ZXS7_9HYPH</name>
<protein>
    <recommendedName>
        <fullName evidence="1">Helix-turn-helix domain-containing protein</fullName>
    </recommendedName>
</protein>
<accession>A0A916ZXS7</accession>
<dbReference type="InterPro" id="IPR009061">
    <property type="entry name" value="DNA-bd_dom_put_sf"/>
</dbReference>
<sequence>MGDRRCSNCIFWDRSGVREYGECRKNPPKPTIANAEFRGLLAALVSAAELYVGSPHEKSEQGKAFQRLFDHINEESDEFSRWTGWPSVFDNDWCGAYFAKNASDVDREKHSKAPEEAVKPGLLHEYLTVTELARDLGVTVRTIHRWQAGADGIPATRIGARTLFQKASVAVWLAERQQKNAGGIA</sequence>
<evidence type="ECO:0000313" key="3">
    <source>
        <dbReference type="Proteomes" id="UP000644699"/>
    </source>
</evidence>
<evidence type="ECO:0000259" key="1">
    <source>
        <dbReference type="Pfam" id="PF12728"/>
    </source>
</evidence>
<dbReference type="Pfam" id="PF12728">
    <property type="entry name" value="HTH_17"/>
    <property type="match status" value="1"/>
</dbReference>
<dbReference type="EMBL" id="BMIQ01000008">
    <property type="protein sequence ID" value="GGE18339.1"/>
    <property type="molecule type" value="Genomic_DNA"/>
</dbReference>
<dbReference type="AlphaFoldDB" id="A0A916ZXS7"/>
<comment type="caution">
    <text evidence="2">The sequence shown here is derived from an EMBL/GenBank/DDBJ whole genome shotgun (WGS) entry which is preliminary data.</text>
</comment>
<evidence type="ECO:0000313" key="2">
    <source>
        <dbReference type="EMBL" id="GGE18339.1"/>
    </source>
</evidence>
<feature type="domain" description="Helix-turn-helix" evidence="1">
    <location>
        <begin position="126"/>
        <end position="176"/>
    </location>
</feature>
<organism evidence="2 3">
    <name type="scientific">Aureimonas endophytica</name>
    <dbReference type="NCBI Taxonomy" id="2027858"/>
    <lineage>
        <taxon>Bacteria</taxon>
        <taxon>Pseudomonadati</taxon>
        <taxon>Pseudomonadota</taxon>
        <taxon>Alphaproteobacteria</taxon>
        <taxon>Hyphomicrobiales</taxon>
        <taxon>Aurantimonadaceae</taxon>
        <taxon>Aureimonas</taxon>
    </lineage>
</organism>
<gene>
    <name evidence="2" type="ORF">GCM10011390_41910</name>
</gene>
<proteinExistence type="predicted"/>